<organism evidence="1 2">
    <name type="scientific">Pseudoalteromonas agarivorans DSM 14585</name>
    <dbReference type="NCBI Taxonomy" id="1312369"/>
    <lineage>
        <taxon>Bacteria</taxon>
        <taxon>Pseudomonadati</taxon>
        <taxon>Pseudomonadota</taxon>
        <taxon>Gammaproteobacteria</taxon>
        <taxon>Alteromonadales</taxon>
        <taxon>Pseudoalteromonadaceae</taxon>
        <taxon>Pseudoalteromonas</taxon>
    </lineage>
</organism>
<protein>
    <submittedName>
        <fullName evidence="1">Uncharacterized protein</fullName>
    </submittedName>
</protein>
<proteinExistence type="predicted"/>
<reference evidence="1" key="1">
    <citation type="submission" date="2015-03" db="EMBL/GenBank/DDBJ databases">
        <authorList>
            <person name="Xie B.-B."/>
            <person name="Rong J.-C."/>
            <person name="Qin Q.-L."/>
            <person name="Zhang Y.-Z."/>
        </authorList>
    </citation>
    <scope>NUCLEOTIDE SEQUENCE</scope>
    <source>
        <strain evidence="1">DSM 14585</strain>
    </source>
</reference>
<sequence length="38" mass="4559">MLIARQKNRYLVVLNENFLTQIATRLAPKMIKYYCELV</sequence>
<dbReference type="Proteomes" id="UP000217277">
    <property type="component" value="Chromosome II"/>
</dbReference>
<dbReference type="EMBL" id="CP011012">
    <property type="protein sequence ID" value="ATC84728.1"/>
    <property type="molecule type" value="Genomic_DNA"/>
</dbReference>
<accession>A0ACA8E399</accession>
<evidence type="ECO:0000313" key="2">
    <source>
        <dbReference type="Proteomes" id="UP000217277"/>
    </source>
</evidence>
<name>A0ACA8E399_9GAMM</name>
<evidence type="ECO:0000313" key="1">
    <source>
        <dbReference type="EMBL" id="ATC84728.1"/>
    </source>
</evidence>
<keyword evidence="2" id="KW-1185">Reference proteome</keyword>
<gene>
    <name evidence="1" type="ORF">PAGA_b0891</name>
</gene>